<dbReference type="SUPFAM" id="SSF52540">
    <property type="entry name" value="P-loop containing nucleoside triphosphate hydrolases"/>
    <property type="match status" value="1"/>
</dbReference>
<dbReference type="InterPro" id="IPR003959">
    <property type="entry name" value="ATPase_AAA_core"/>
</dbReference>
<dbReference type="RefSeq" id="WP_060911640.1">
    <property type="nucleotide sequence ID" value="NZ_JBIYEG010000001.1"/>
</dbReference>
<dbReference type="InterPro" id="IPR041685">
    <property type="entry name" value="AAA_GajA/Old/RecF-like"/>
</dbReference>
<evidence type="ECO:0000313" key="4">
    <source>
        <dbReference type="Proteomes" id="UP000063308"/>
    </source>
</evidence>
<evidence type="ECO:0008006" key="5">
    <source>
        <dbReference type="Google" id="ProtNLM"/>
    </source>
</evidence>
<reference evidence="3 4" key="1">
    <citation type="submission" date="2014-11" db="EMBL/GenBank/DDBJ databases">
        <title>Symbiosis island explosion on the genome of extra-slow-growing strains of soybean bradyrhizobia with massive insertion sequences.</title>
        <authorList>
            <person name="Iida T."/>
            <person name="Minamisawa K."/>
        </authorList>
    </citation>
    <scope>NUCLEOTIDE SEQUENCE [LARGE SCALE GENOMIC DNA]</scope>
    <source>
        <strain evidence="3 4">NK6</strain>
    </source>
</reference>
<dbReference type="GO" id="GO:0005524">
    <property type="term" value="F:ATP binding"/>
    <property type="evidence" value="ECO:0007669"/>
    <property type="project" value="InterPro"/>
</dbReference>
<dbReference type="InterPro" id="IPR027417">
    <property type="entry name" value="P-loop_NTPase"/>
</dbReference>
<feature type="domain" description="Endonuclease GajA/Old nuclease/RecF-like AAA" evidence="1">
    <location>
        <begin position="1"/>
        <end position="51"/>
    </location>
</feature>
<dbReference type="Gene3D" id="3.40.50.300">
    <property type="entry name" value="P-loop containing nucleotide triphosphate hydrolases"/>
    <property type="match status" value="2"/>
</dbReference>
<organism evidence="3 4">
    <name type="scientific">Bradyrhizobium diazoefficiens</name>
    <dbReference type="NCBI Taxonomy" id="1355477"/>
    <lineage>
        <taxon>Bacteria</taxon>
        <taxon>Pseudomonadati</taxon>
        <taxon>Pseudomonadota</taxon>
        <taxon>Alphaproteobacteria</taxon>
        <taxon>Hyphomicrobiales</taxon>
        <taxon>Nitrobacteraceae</taxon>
        <taxon>Bradyrhizobium</taxon>
    </lineage>
</organism>
<dbReference type="EMBL" id="AP014685">
    <property type="protein sequence ID" value="BAR61248.1"/>
    <property type="molecule type" value="Genomic_DNA"/>
</dbReference>
<accession>A0A0E4BVJ2</accession>
<dbReference type="InterPro" id="IPR051396">
    <property type="entry name" value="Bact_Antivir_Def_Nuclease"/>
</dbReference>
<dbReference type="Pfam" id="PF13304">
    <property type="entry name" value="AAA_21"/>
    <property type="match status" value="1"/>
</dbReference>
<protein>
    <recommendedName>
        <fullName evidence="5">AAA domain-containing protein</fullName>
    </recommendedName>
</protein>
<sequence>MKLVSVEVDHFKNILKSGTVAIQSDVTCVVGKNESGKTAFLQALHRFNPAQPNVNFNAQRQYPAWLEKQHRRQKNLDEHCPVACTFELEKSDLEPVEEALGRGVLKNTTITISRTYGNEFRWDAEINEPSVVAHIASGLLTGGPTPTSVDDLNKLIETLGSSTHADEAQTAADRTLASNLADARTKALGECPSIGERFWDLLLPRLPQFFYFDDYSQLPASVKIRQLLDKKKRDLNPGELTARALLALGGADNEYLLNPDYETRKRELENIANAITHQVLAFWSTNPELRTEVDMTLKQEPTSNGQQQVLDELKIRLYDNRHLLSLSFDERSTGFRWFFSFLAAFSEYENNSSPVIILLDEPGLGLHARAQADFLRFIDERLSKRCPVIYTTHSPFMVQPGKLERVRLVQDGGREIGSRITSNVLSTDRDTLFPLQGALGYDMVQHLFIAPHNLIVEGTSDFTYLNLLSTHLASMGRTGLDPKWSIIPVGGADLIPSFVALLGNHLELTVLIDSRKEGNQRLQHLTQQGLLRGTRLIAIGEIIGTKVGDVEDLFAPEEYLRLFNEAFAKSFKVADLVGKDPIVNRLTRLLKVDRYDHGLPATALLKNYPSILPTLAPETLTRFESLFQRINSTLGT</sequence>
<proteinExistence type="predicted"/>
<feature type="domain" description="ATPase AAA-type core" evidence="2">
    <location>
        <begin position="242"/>
        <end position="396"/>
    </location>
</feature>
<dbReference type="CDD" id="cd00267">
    <property type="entry name" value="ABC_ATPase"/>
    <property type="match status" value="1"/>
</dbReference>
<dbReference type="PANTHER" id="PTHR43581:SF4">
    <property type="entry name" value="ATP_GTP PHOSPHATASE"/>
    <property type="match status" value="1"/>
</dbReference>
<evidence type="ECO:0000259" key="1">
    <source>
        <dbReference type="Pfam" id="PF13175"/>
    </source>
</evidence>
<dbReference type="AlphaFoldDB" id="A0A0E4BVJ2"/>
<dbReference type="GO" id="GO:0016887">
    <property type="term" value="F:ATP hydrolysis activity"/>
    <property type="evidence" value="ECO:0007669"/>
    <property type="project" value="InterPro"/>
</dbReference>
<dbReference type="Proteomes" id="UP000063308">
    <property type="component" value="Chromosome"/>
</dbReference>
<name>A0A0E4BVJ2_9BRAD</name>
<evidence type="ECO:0000259" key="2">
    <source>
        <dbReference type="Pfam" id="PF13304"/>
    </source>
</evidence>
<dbReference type="Pfam" id="PF13175">
    <property type="entry name" value="AAA_15"/>
    <property type="match status" value="1"/>
</dbReference>
<evidence type="ECO:0000313" key="3">
    <source>
        <dbReference type="EMBL" id="BAR61248.1"/>
    </source>
</evidence>
<dbReference type="PANTHER" id="PTHR43581">
    <property type="entry name" value="ATP/GTP PHOSPHATASE"/>
    <property type="match status" value="1"/>
</dbReference>
<gene>
    <name evidence="3" type="ORF">NK6_8098</name>
</gene>